<dbReference type="Proteomes" id="UP001244341">
    <property type="component" value="Chromosome 10b"/>
</dbReference>
<gene>
    <name evidence="2" type="ORF">OEZ85_003741</name>
</gene>
<sequence length="158" mass="17308">MKPLPPQHLRAPQLTAPQPTGQKKASAPATREEMAIAAASSSIRDMRPTAGLKREAEEAIVAIACMASSCPQRATCQDVQQPGQSTRNFVTFTRPYGFTTHLSPASHHPHGPDAAAGHSDRADITHKWSTRLLLPSGVWRGELLRQVLPWNWLHVVRV</sequence>
<feature type="region of interest" description="Disordered" evidence="1">
    <location>
        <begin position="1"/>
        <end position="33"/>
    </location>
</feature>
<protein>
    <submittedName>
        <fullName evidence="2">Uncharacterized protein</fullName>
    </submittedName>
</protein>
<proteinExistence type="predicted"/>
<organism evidence="2 3">
    <name type="scientific">Tetradesmus obliquus</name>
    <name type="common">Green alga</name>
    <name type="synonym">Acutodesmus obliquus</name>
    <dbReference type="NCBI Taxonomy" id="3088"/>
    <lineage>
        <taxon>Eukaryota</taxon>
        <taxon>Viridiplantae</taxon>
        <taxon>Chlorophyta</taxon>
        <taxon>core chlorophytes</taxon>
        <taxon>Chlorophyceae</taxon>
        <taxon>CS clade</taxon>
        <taxon>Sphaeropleales</taxon>
        <taxon>Scenedesmaceae</taxon>
        <taxon>Tetradesmus</taxon>
    </lineage>
</organism>
<keyword evidence="3" id="KW-1185">Reference proteome</keyword>
<evidence type="ECO:0000256" key="1">
    <source>
        <dbReference type="SAM" id="MobiDB-lite"/>
    </source>
</evidence>
<dbReference type="EMBL" id="CP126217">
    <property type="protein sequence ID" value="WIA19092.1"/>
    <property type="molecule type" value="Genomic_DNA"/>
</dbReference>
<accession>A0ABY8UCV6</accession>
<name>A0ABY8UCV6_TETOB</name>
<reference evidence="2 3" key="1">
    <citation type="submission" date="2023-05" db="EMBL/GenBank/DDBJ databases">
        <title>A 100% complete, gapless, phased diploid assembly of the Scenedesmus obliquus UTEX 3031 genome.</title>
        <authorList>
            <person name="Biondi T.C."/>
            <person name="Hanschen E.R."/>
            <person name="Kwon T."/>
            <person name="Eng W."/>
            <person name="Kruse C.P.S."/>
            <person name="Koehler S.I."/>
            <person name="Kunde Y."/>
            <person name="Gleasner C.D."/>
            <person name="You Mak K.T."/>
            <person name="Polle J."/>
            <person name="Hovde B.T."/>
            <person name="Starkenburg S.R."/>
        </authorList>
    </citation>
    <scope>NUCLEOTIDE SEQUENCE [LARGE SCALE GENOMIC DNA]</scope>
    <source>
        <strain evidence="2 3">DOE0152z</strain>
    </source>
</reference>
<evidence type="ECO:0000313" key="3">
    <source>
        <dbReference type="Proteomes" id="UP001244341"/>
    </source>
</evidence>
<evidence type="ECO:0000313" key="2">
    <source>
        <dbReference type="EMBL" id="WIA19092.1"/>
    </source>
</evidence>